<feature type="compositionally biased region" description="Low complexity" evidence="1">
    <location>
        <begin position="126"/>
        <end position="153"/>
    </location>
</feature>
<sequence length="560" mass="60046">MSTQPLTNEALRDIEDVTRLAQQLRNIVETRNSDTEITETEKTIIKNAVHQLATIDKKYPSTTTTGQPNTDNIQQIDLVINPEMVTATPGPATVPAVPQRRAPTQTQNATTQTLGSITQTQKSNATTQTLGSTTQTQKSNATTQTLGSTTQTQKSNATTQTLGSTTNDIAQKNIQDAKNKLQMHMARLTGLTLDNGNVANAIEFFVVMGTELNTIFNLIDHLASSISKNNPAYVKQIESITGQITYATVTASGNTKPFDPTKIPFVFAPITNTISYAQFKELFRTTQILLDNLINYRMGVLDVPTIPDGTHVLMLTPNILNPEDPGRLAINAFIQNIFDTLNATSTTAQTGGNGWGFGSLWAAAKSAAAAVTGLPAKIYAYATGSTPPGGPPPPPPGGPPPPPPPGGPGPGAPAAPPAPAPAPAPVPVPVPAPAPDRIPAPTTTTTQQPTPPPKDTTDYTAPMIALISYKIGSMNDYDRQLINYCQTIGLDTNATLAIYIAQNKKDVEQILSYYNKNLYYTVLMNILRLKKISAEMKFRKDYGITSDAQIQVLLGKQSIW</sequence>
<organism evidence="2">
    <name type="scientific">Tupanvirus soda lake</name>
    <dbReference type="NCBI Taxonomy" id="2126985"/>
    <lineage>
        <taxon>Viruses</taxon>
        <taxon>Varidnaviria</taxon>
        <taxon>Bamfordvirae</taxon>
        <taxon>Nucleocytoviricota</taxon>
        <taxon>Megaviricetes</taxon>
        <taxon>Imitervirales</taxon>
        <taxon>Mimiviridae</taxon>
        <taxon>Megamimivirinae</taxon>
        <taxon>Tupanvirus</taxon>
        <taxon>Tupanvirus salinum</taxon>
    </lineage>
</organism>
<proteinExistence type="predicted"/>
<evidence type="ECO:0000256" key="1">
    <source>
        <dbReference type="SAM" id="MobiDB-lite"/>
    </source>
</evidence>
<feature type="region of interest" description="Disordered" evidence="1">
    <location>
        <begin position="385"/>
        <end position="458"/>
    </location>
</feature>
<accession>A0A6N1NUJ9</accession>
<reference evidence="2" key="1">
    <citation type="submission" date="2017-01" db="EMBL/GenBank/DDBJ databases">
        <authorList>
            <person name="Assis F.L."/>
            <person name="Abrahao J.S."/>
            <person name="Silva L."/>
            <person name="Khalil J.B."/>
            <person name="Rodrigues R."/>
            <person name="Silva L.S."/>
            <person name="Arantes T."/>
            <person name="Boratto P."/>
            <person name="Andrade M."/>
            <person name="Kroon E.G."/>
            <person name="Ribeiro B."/>
            <person name="Bergier I."/>
            <person name="Seligmann H."/>
            <person name="Ghigo E."/>
            <person name="Colson P."/>
            <person name="Levasseur A."/>
            <person name="Raoult D."/>
            <person name="Scola B.L."/>
        </authorList>
    </citation>
    <scope>NUCLEOTIDE SEQUENCE</scope>
    <source>
        <strain evidence="2">Soda lake</strain>
    </source>
</reference>
<dbReference type="RefSeq" id="YP_010781835.1">
    <property type="nucleotide sequence ID" value="NC_075039.1"/>
</dbReference>
<dbReference type="EMBL" id="KY523104">
    <property type="protein sequence ID" value="QKU35178.1"/>
    <property type="molecule type" value="Genomic_DNA"/>
</dbReference>
<protein>
    <submittedName>
        <fullName evidence="2">Putative orfan</fullName>
    </submittedName>
</protein>
<feature type="compositionally biased region" description="Low complexity" evidence="1">
    <location>
        <begin position="87"/>
        <end position="113"/>
    </location>
</feature>
<name>A0A6N1NUJ9_9VIRU</name>
<feature type="region of interest" description="Disordered" evidence="1">
    <location>
        <begin position="87"/>
        <end position="159"/>
    </location>
</feature>
<feature type="compositionally biased region" description="Pro residues" evidence="1">
    <location>
        <begin position="388"/>
        <end position="438"/>
    </location>
</feature>
<feature type="compositionally biased region" description="Low complexity" evidence="1">
    <location>
        <begin position="439"/>
        <end position="448"/>
    </location>
</feature>
<evidence type="ECO:0000313" key="2">
    <source>
        <dbReference type="EMBL" id="QKU35178.1"/>
    </source>
</evidence>
<feature type="compositionally biased region" description="Polar residues" evidence="1">
    <location>
        <begin position="114"/>
        <end position="125"/>
    </location>
</feature>
<reference evidence="2" key="2">
    <citation type="journal article" date="2018" name="Nat. Commun.">
        <title>Tailed giant Tupanvirus possesses the most complete translational apparatus of the known virosphere.</title>
        <authorList>
            <person name="Abrahao J."/>
            <person name="Silva L."/>
            <person name="Silva L.S."/>
            <person name="Khalil J.Y.B."/>
            <person name="Rodrigues R."/>
            <person name="Arantes T."/>
            <person name="Assis F."/>
            <person name="Boratto P."/>
            <person name="Andrade M."/>
            <person name="Kroon E.G."/>
            <person name="Ribeiro B."/>
            <person name="Bergier I."/>
            <person name="Seligmann H."/>
            <person name="Ghigo E."/>
            <person name="Colson P."/>
            <person name="Levasseur A."/>
            <person name="Kroemer G."/>
            <person name="Raoult D."/>
            <person name="La Scola B."/>
        </authorList>
    </citation>
    <scope>NUCLEOTIDE SEQUENCE [LARGE SCALE GENOMIC DNA]</scope>
    <source>
        <strain evidence="2">Soda lake</strain>
    </source>
</reference>
<dbReference type="GeneID" id="80518599"/>
<dbReference type="KEGG" id="vg:80518599"/>